<dbReference type="GO" id="GO:0022857">
    <property type="term" value="F:transmembrane transporter activity"/>
    <property type="evidence" value="ECO:0007669"/>
    <property type="project" value="InterPro"/>
</dbReference>
<evidence type="ECO:0000313" key="8">
    <source>
        <dbReference type="EMBL" id="QAY71153.1"/>
    </source>
</evidence>
<feature type="transmembrane region" description="Helical" evidence="6">
    <location>
        <begin position="53"/>
        <end position="74"/>
    </location>
</feature>
<dbReference type="InterPro" id="IPR020846">
    <property type="entry name" value="MFS_dom"/>
</dbReference>
<evidence type="ECO:0000256" key="4">
    <source>
        <dbReference type="ARBA" id="ARBA00023136"/>
    </source>
</evidence>
<dbReference type="InterPro" id="IPR051788">
    <property type="entry name" value="MFS_Transporter"/>
</dbReference>
<name>A0A4P6F8E4_9MICO</name>
<feature type="transmembrane region" description="Helical" evidence="6">
    <location>
        <begin position="346"/>
        <end position="369"/>
    </location>
</feature>
<dbReference type="AlphaFoldDB" id="A0A4P6F8E4"/>
<dbReference type="PANTHER" id="PTHR23514">
    <property type="entry name" value="BYPASS OF STOP CODON PROTEIN 6"/>
    <property type="match status" value="1"/>
</dbReference>
<dbReference type="PROSITE" id="PS50850">
    <property type="entry name" value="MFS"/>
    <property type="match status" value="1"/>
</dbReference>
<gene>
    <name evidence="8" type="ORF">ET471_14830</name>
</gene>
<comment type="subcellular location">
    <subcellularLocation>
        <location evidence="1">Cell membrane</location>
        <topology evidence="1">Multi-pass membrane protein</topology>
    </subcellularLocation>
</comment>
<dbReference type="KEGG" id="xya:ET471_14830"/>
<organism evidence="8 9">
    <name type="scientific">Xylanimonas protaetiae</name>
    <dbReference type="NCBI Taxonomy" id="2509457"/>
    <lineage>
        <taxon>Bacteria</taxon>
        <taxon>Bacillati</taxon>
        <taxon>Actinomycetota</taxon>
        <taxon>Actinomycetes</taxon>
        <taxon>Micrococcales</taxon>
        <taxon>Promicromonosporaceae</taxon>
        <taxon>Xylanimonas</taxon>
    </lineage>
</organism>
<keyword evidence="3 6" id="KW-1133">Transmembrane helix</keyword>
<keyword evidence="4 6" id="KW-0472">Membrane</keyword>
<dbReference type="Pfam" id="PF07690">
    <property type="entry name" value="MFS_1"/>
    <property type="match status" value="1"/>
</dbReference>
<dbReference type="RefSeq" id="WP_129189547.1">
    <property type="nucleotide sequence ID" value="NZ_CP035493.1"/>
</dbReference>
<protein>
    <submittedName>
        <fullName evidence="8">MFS transporter</fullName>
    </submittedName>
</protein>
<evidence type="ECO:0000256" key="2">
    <source>
        <dbReference type="ARBA" id="ARBA00022692"/>
    </source>
</evidence>
<feature type="transmembrane region" description="Helical" evidence="6">
    <location>
        <begin position="12"/>
        <end position="33"/>
    </location>
</feature>
<dbReference type="Proteomes" id="UP000292118">
    <property type="component" value="Chromosome"/>
</dbReference>
<evidence type="ECO:0000256" key="6">
    <source>
        <dbReference type="SAM" id="Phobius"/>
    </source>
</evidence>
<feature type="transmembrane region" description="Helical" evidence="6">
    <location>
        <begin position="258"/>
        <end position="276"/>
    </location>
</feature>
<dbReference type="OrthoDB" id="9809599at2"/>
<evidence type="ECO:0000259" key="7">
    <source>
        <dbReference type="PROSITE" id="PS50850"/>
    </source>
</evidence>
<feature type="transmembrane region" description="Helical" evidence="6">
    <location>
        <begin position="313"/>
        <end position="334"/>
    </location>
</feature>
<dbReference type="InterPro" id="IPR036259">
    <property type="entry name" value="MFS_trans_sf"/>
</dbReference>
<dbReference type="InterPro" id="IPR011701">
    <property type="entry name" value="MFS"/>
</dbReference>
<sequence length="426" mass="42448">MQPDETKARVTRAAWSVFAAYAAAGFAIGTLASRLPAVRAGLGLTSTQMGMVLLLWSLGSVLALPLSGTVAARLGARRSAASASVVAGLGHLTLALAVALGSAPLAVAGLFAAGIGEGTWNAATSLEGASVERRLGYPAMSRFQAGESLGMVTGSVVGALIAATGLPLFAHLGLSATVAVVTGVLSARAFLPLLDAAGEAGAPAPRRGSTVRGALAAWREPRTLMIGLVILGAALAEGSASDWTGLALVSGFQTSESVAATGVALFYGSMLVMRLAGSSLVGRLGRVATLRLCAGAVLAGLALFTFAPWLPLAMAGSVLWGMGAALGFPLGVSAASDDPYKAAMRVSVVSTIGYTAYVIGPGVIGVVAAHLGYRGALAVVAAPVVIAMVAARAARPLPPVTRRPTAAARPSRADAARRRPAPAGAR</sequence>
<feature type="transmembrane region" description="Helical" evidence="6">
    <location>
        <begin position="86"/>
        <end position="115"/>
    </location>
</feature>
<evidence type="ECO:0000256" key="5">
    <source>
        <dbReference type="SAM" id="MobiDB-lite"/>
    </source>
</evidence>
<feature type="transmembrane region" description="Helical" evidence="6">
    <location>
        <begin position="375"/>
        <end position="394"/>
    </location>
</feature>
<keyword evidence="9" id="KW-1185">Reference proteome</keyword>
<feature type="transmembrane region" description="Helical" evidence="6">
    <location>
        <begin position="156"/>
        <end position="185"/>
    </location>
</feature>
<keyword evidence="2 6" id="KW-0812">Transmembrane</keyword>
<feature type="transmembrane region" description="Helical" evidence="6">
    <location>
        <begin position="224"/>
        <end position="246"/>
    </location>
</feature>
<dbReference type="SUPFAM" id="SSF103473">
    <property type="entry name" value="MFS general substrate transporter"/>
    <property type="match status" value="1"/>
</dbReference>
<proteinExistence type="predicted"/>
<evidence type="ECO:0000256" key="1">
    <source>
        <dbReference type="ARBA" id="ARBA00004651"/>
    </source>
</evidence>
<evidence type="ECO:0000313" key="9">
    <source>
        <dbReference type="Proteomes" id="UP000292118"/>
    </source>
</evidence>
<feature type="transmembrane region" description="Helical" evidence="6">
    <location>
        <begin position="288"/>
        <end position="307"/>
    </location>
</feature>
<dbReference type="PANTHER" id="PTHR23514:SF13">
    <property type="entry name" value="INNER MEMBRANE PROTEIN YBJJ"/>
    <property type="match status" value="1"/>
</dbReference>
<reference evidence="8 9" key="1">
    <citation type="submission" date="2019-01" db="EMBL/GenBank/DDBJ databases">
        <title>Genome sequencing of strain FW10M-9.</title>
        <authorList>
            <person name="Heo J."/>
            <person name="Kim S.-J."/>
            <person name="Kim J.-S."/>
            <person name="Hong S.-B."/>
            <person name="Kwon S.-W."/>
        </authorList>
    </citation>
    <scope>NUCLEOTIDE SEQUENCE [LARGE SCALE GENOMIC DNA]</scope>
    <source>
        <strain evidence="8 9">FW10M-9</strain>
    </source>
</reference>
<feature type="domain" description="Major facilitator superfamily (MFS) profile" evidence="7">
    <location>
        <begin position="13"/>
        <end position="399"/>
    </location>
</feature>
<accession>A0A4P6F8E4</accession>
<dbReference type="EMBL" id="CP035493">
    <property type="protein sequence ID" value="QAY71153.1"/>
    <property type="molecule type" value="Genomic_DNA"/>
</dbReference>
<dbReference type="Gene3D" id="1.20.1250.20">
    <property type="entry name" value="MFS general substrate transporter like domains"/>
    <property type="match status" value="2"/>
</dbReference>
<dbReference type="GO" id="GO:0005886">
    <property type="term" value="C:plasma membrane"/>
    <property type="evidence" value="ECO:0007669"/>
    <property type="project" value="UniProtKB-SubCell"/>
</dbReference>
<evidence type="ECO:0000256" key="3">
    <source>
        <dbReference type="ARBA" id="ARBA00022989"/>
    </source>
</evidence>
<feature type="region of interest" description="Disordered" evidence="5">
    <location>
        <begin position="400"/>
        <end position="426"/>
    </location>
</feature>